<organism evidence="3 4">
    <name type="scientific">Streptomyces harbinensis</name>
    <dbReference type="NCBI Taxonomy" id="1176198"/>
    <lineage>
        <taxon>Bacteria</taxon>
        <taxon>Bacillati</taxon>
        <taxon>Actinomycetota</taxon>
        <taxon>Actinomycetes</taxon>
        <taxon>Kitasatosporales</taxon>
        <taxon>Streptomycetaceae</taxon>
        <taxon>Streptomyces</taxon>
    </lineage>
</organism>
<reference evidence="4" key="1">
    <citation type="submission" date="2016-10" db="EMBL/GenBank/DDBJ databases">
        <authorList>
            <person name="Varghese N."/>
            <person name="Submissions S."/>
        </authorList>
    </citation>
    <scope>NUCLEOTIDE SEQUENCE [LARGE SCALE GENOMIC DNA]</scope>
    <source>
        <strain evidence="4">CGMCC 4.7047</strain>
    </source>
</reference>
<keyword evidence="2" id="KW-0812">Transmembrane</keyword>
<dbReference type="Proteomes" id="UP000198873">
    <property type="component" value="Unassembled WGS sequence"/>
</dbReference>
<accession>A0A1I6VBE4</accession>
<sequence>MYGYGPPTPAGPPPGPAAVERRGPGARALIVRWLFATFPVWSLGLLSWVPMLRFALQRKRGLDWAVFALYVLLTAGLLLWLDLLPAEGTENGGTGGAGGGDGEEVAEVSALLGFFWLSLIVAATIHAVRGDRFERPRPAAALPPTRYAPAPYPAPTGYTPPSGYPPPSPAASPGPYPAPAAPPPGASPRMRQVADELDELGAYLRKEEEGGSR</sequence>
<feature type="transmembrane region" description="Helical" evidence="2">
    <location>
        <begin position="30"/>
        <end position="49"/>
    </location>
</feature>
<feature type="compositionally biased region" description="Low complexity" evidence="1">
    <location>
        <begin position="138"/>
        <end position="161"/>
    </location>
</feature>
<feature type="region of interest" description="Disordered" evidence="1">
    <location>
        <begin position="138"/>
        <end position="213"/>
    </location>
</feature>
<feature type="transmembrane region" description="Helical" evidence="2">
    <location>
        <begin position="108"/>
        <end position="128"/>
    </location>
</feature>
<evidence type="ECO:0000256" key="1">
    <source>
        <dbReference type="SAM" id="MobiDB-lite"/>
    </source>
</evidence>
<keyword evidence="2" id="KW-1133">Transmembrane helix</keyword>
<dbReference type="AlphaFoldDB" id="A0A1I6VBE4"/>
<evidence type="ECO:0000313" key="4">
    <source>
        <dbReference type="Proteomes" id="UP000198873"/>
    </source>
</evidence>
<dbReference type="RefSeq" id="WP_093843950.1">
    <property type="nucleotide sequence ID" value="NZ_FPAB01000007.1"/>
</dbReference>
<proteinExistence type="predicted"/>
<evidence type="ECO:0000313" key="3">
    <source>
        <dbReference type="EMBL" id="SFT10844.1"/>
    </source>
</evidence>
<name>A0A1I6VBE4_9ACTN</name>
<feature type="region of interest" description="Disordered" evidence="1">
    <location>
        <begin position="1"/>
        <end position="20"/>
    </location>
</feature>
<gene>
    <name evidence="3" type="ORF">SAMN05444716_107284</name>
</gene>
<feature type="transmembrane region" description="Helical" evidence="2">
    <location>
        <begin position="61"/>
        <end position="81"/>
    </location>
</feature>
<evidence type="ECO:0000256" key="2">
    <source>
        <dbReference type="SAM" id="Phobius"/>
    </source>
</evidence>
<dbReference type="EMBL" id="FPAB01000007">
    <property type="protein sequence ID" value="SFT10844.1"/>
    <property type="molecule type" value="Genomic_DNA"/>
</dbReference>
<keyword evidence="4" id="KW-1185">Reference proteome</keyword>
<protein>
    <submittedName>
        <fullName evidence="3">Uncharacterized protein</fullName>
    </submittedName>
</protein>
<feature type="compositionally biased region" description="Pro residues" evidence="1">
    <location>
        <begin position="162"/>
        <end position="186"/>
    </location>
</feature>
<feature type="compositionally biased region" description="Basic and acidic residues" evidence="1">
    <location>
        <begin position="204"/>
        <end position="213"/>
    </location>
</feature>
<feature type="compositionally biased region" description="Pro residues" evidence="1">
    <location>
        <begin position="1"/>
        <end position="16"/>
    </location>
</feature>
<dbReference type="STRING" id="1176198.SAMN05444716_107284"/>
<keyword evidence="2" id="KW-0472">Membrane</keyword>